<comment type="pathway">
    <text evidence="6 7">Sulfur metabolism; hydrogen sulfide biosynthesis; sulfite from sulfate: step 2/3.</text>
</comment>
<dbReference type="InterPro" id="IPR059117">
    <property type="entry name" value="APS_kinase_dom"/>
</dbReference>
<keyword evidence="10" id="KW-1185">Reference proteome</keyword>
<feature type="active site" description="Phosphoserine intermediate" evidence="6">
    <location>
        <position position="106"/>
    </location>
</feature>
<dbReference type="InterPro" id="IPR027417">
    <property type="entry name" value="P-loop_NTPase"/>
</dbReference>
<dbReference type="GO" id="GO:0004020">
    <property type="term" value="F:adenylylsulfate kinase activity"/>
    <property type="evidence" value="ECO:0007669"/>
    <property type="project" value="UniProtKB-EC"/>
</dbReference>
<dbReference type="EC" id="2.7.1.25" evidence="2 6"/>
<dbReference type="NCBIfam" id="TIGR00455">
    <property type="entry name" value="apsK"/>
    <property type="match status" value="1"/>
</dbReference>
<proteinExistence type="inferred from homology"/>
<comment type="function">
    <text evidence="6 7">Catalyzes the synthesis of activated sulfate.</text>
</comment>
<dbReference type="InterPro" id="IPR050512">
    <property type="entry name" value="Sulf_AdTrans/APS_kinase"/>
</dbReference>
<comment type="catalytic activity">
    <reaction evidence="1 6 7">
        <text>adenosine 5'-phosphosulfate + ATP = 3'-phosphoadenylyl sulfate + ADP + H(+)</text>
        <dbReference type="Rhea" id="RHEA:24152"/>
        <dbReference type="ChEBI" id="CHEBI:15378"/>
        <dbReference type="ChEBI" id="CHEBI:30616"/>
        <dbReference type="ChEBI" id="CHEBI:58243"/>
        <dbReference type="ChEBI" id="CHEBI:58339"/>
        <dbReference type="ChEBI" id="CHEBI:456216"/>
        <dbReference type="EC" id="2.7.1.25"/>
    </reaction>
</comment>
<keyword evidence="3 6" id="KW-0808">Transferase</keyword>
<name>A0ABV9N489_9FLAO</name>
<organism evidence="9 10">
    <name type="scientific">Geojedonia litorea</name>
    <dbReference type="NCBI Taxonomy" id="1268269"/>
    <lineage>
        <taxon>Bacteria</taxon>
        <taxon>Pseudomonadati</taxon>
        <taxon>Bacteroidota</taxon>
        <taxon>Flavobacteriia</taxon>
        <taxon>Flavobacteriales</taxon>
        <taxon>Flavobacteriaceae</taxon>
        <taxon>Geojedonia</taxon>
    </lineage>
</organism>
<keyword evidence="6" id="KW-0597">Phosphoprotein</keyword>
<dbReference type="InterPro" id="IPR002891">
    <property type="entry name" value="APS"/>
</dbReference>
<dbReference type="RefSeq" id="WP_387963752.1">
    <property type="nucleotide sequence ID" value="NZ_JBHSGP010000014.1"/>
</dbReference>
<dbReference type="Gene3D" id="3.40.50.300">
    <property type="entry name" value="P-loop containing nucleotide triphosphate hydrolases"/>
    <property type="match status" value="1"/>
</dbReference>
<dbReference type="HAMAP" id="MF_00065">
    <property type="entry name" value="Adenylyl_sulf_kinase"/>
    <property type="match status" value="1"/>
</dbReference>
<dbReference type="PANTHER" id="PTHR42700">
    <property type="entry name" value="SULFATE ADENYLYLTRANSFERASE"/>
    <property type="match status" value="1"/>
</dbReference>
<evidence type="ECO:0000256" key="7">
    <source>
        <dbReference type="RuleBase" id="RU004347"/>
    </source>
</evidence>
<dbReference type="SUPFAM" id="SSF52540">
    <property type="entry name" value="P-loop containing nucleoside triphosphate hydrolases"/>
    <property type="match status" value="1"/>
</dbReference>
<evidence type="ECO:0000313" key="10">
    <source>
        <dbReference type="Proteomes" id="UP001595953"/>
    </source>
</evidence>
<dbReference type="NCBIfam" id="NF003013">
    <property type="entry name" value="PRK03846.1"/>
    <property type="match status" value="1"/>
</dbReference>
<dbReference type="Proteomes" id="UP001595953">
    <property type="component" value="Unassembled WGS sequence"/>
</dbReference>
<feature type="domain" description="APS kinase" evidence="8">
    <location>
        <begin position="25"/>
        <end position="174"/>
    </location>
</feature>
<dbReference type="EMBL" id="JBHSGP010000014">
    <property type="protein sequence ID" value="MFC4722871.1"/>
    <property type="molecule type" value="Genomic_DNA"/>
</dbReference>
<protein>
    <recommendedName>
        <fullName evidence="2 6">Adenylyl-sulfate kinase</fullName>
        <ecNumber evidence="2 6">2.7.1.25</ecNumber>
    </recommendedName>
    <alternativeName>
        <fullName evidence="6">APS kinase</fullName>
    </alternativeName>
    <alternativeName>
        <fullName evidence="6">ATP adenosine-5'-phosphosulfate 3'-phosphotransferase</fullName>
    </alternativeName>
    <alternativeName>
        <fullName evidence="6">Adenosine-5'-phosphosulfate kinase</fullName>
    </alternativeName>
</protein>
<evidence type="ECO:0000259" key="8">
    <source>
        <dbReference type="Pfam" id="PF01583"/>
    </source>
</evidence>
<evidence type="ECO:0000313" key="9">
    <source>
        <dbReference type="EMBL" id="MFC4722871.1"/>
    </source>
</evidence>
<keyword evidence="4 6" id="KW-0547">Nucleotide-binding</keyword>
<sequence length="200" mass="22491">MQDNVIPHSYQVSVANRRALNNHNSFLIWFTGLSGSGKSTIANAVELKLHKEGIKTFTLDGDNIRKGINNDLNFSPEHRTENIRRIAEVSNLMVDAGLVVLAAFVSPYRKDRERIKNIVGDANFVEIYVNTSVEECERRDVKGLYKKARAGEIKNMTGISAPYEAPETPDLEIKTENESIESSVKKVIDYITPKLKLNNE</sequence>
<accession>A0ABV9N489</accession>
<gene>
    <name evidence="6 9" type="primary">cysC</name>
    <name evidence="9" type="ORF">ACFO5O_11100</name>
</gene>
<evidence type="ECO:0000256" key="2">
    <source>
        <dbReference type="ARBA" id="ARBA00012121"/>
    </source>
</evidence>
<reference evidence="10" key="1">
    <citation type="journal article" date="2019" name="Int. J. Syst. Evol. Microbiol.">
        <title>The Global Catalogue of Microorganisms (GCM) 10K type strain sequencing project: providing services to taxonomists for standard genome sequencing and annotation.</title>
        <authorList>
            <consortium name="The Broad Institute Genomics Platform"/>
            <consortium name="The Broad Institute Genome Sequencing Center for Infectious Disease"/>
            <person name="Wu L."/>
            <person name="Ma J."/>
        </authorList>
    </citation>
    <scope>NUCLEOTIDE SEQUENCE [LARGE SCALE GENOMIC DNA]</scope>
    <source>
        <strain evidence="10">CCUG 63682</strain>
    </source>
</reference>
<dbReference type="Pfam" id="PF01583">
    <property type="entry name" value="APS_kinase"/>
    <property type="match status" value="1"/>
</dbReference>
<evidence type="ECO:0000256" key="5">
    <source>
        <dbReference type="ARBA" id="ARBA00022840"/>
    </source>
</evidence>
<feature type="binding site" evidence="6">
    <location>
        <begin position="32"/>
        <end position="39"/>
    </location>
    <ligand>
        <name>ATP</name>
        <dbReference type="ChEBI" id="CHEBI:30616"/>
    </ligand>
</feature>
<evidence type="ECO:0000256" key="6">
    <source>
        <dbReference type="HAMAP-Rule" id="MF_00065"/>
    </source>
</evidence>
<evidence type="ECO:0000256" key="3">
    <source>
        <dbReference type="ARBA" id="ARBA00022679"/>
    </source>
</evidence>
<evidence type="ECO:0000256" key="4">
    <source>
        <dbReference type="ARBA" id="ARBA00022741"/>
    </source>
</evidence>
<comment type="caution">
    <text evidence="9">The sequence shown here is derived from an EMBL/GenBank/DDBJ whole genome shotgun (WGS) entry which is preliminary data.</text>
</comment>
<dbReference type="CDD" id="cd02027">
    <property type="entry name" value="APSK"/>
    <property type="match status" value="1"/>
</dbReference>
<comment type="similarity">
    <text evidence="6 7">Belongs to the APS kinase family.</text>
</comment>
<keyword evidence="6 7" id="KW-0418">Kinase</keyword>
<evidence type="ECO:0000256" key="1">
    <source>
        <dbReference type="ARBA" id="ARBA00001823"/>
    </source>
</evidence>
<dbReference type="PANTHER" id="PTHR42700:SF1">
    <property type="entry name" value="SULFATE ADENYLYLTRANSFERASE"/>
    <property type="match status" value="1"/>
</dbReference>
<keyword evidence="5 6" id="KW-0067">ATP-binding</keyword>